<dbReference type="EMBL" id="CACRXK020000834">
    <property type="protein sequence ID" value="CAB3985146.1"/>
    <property type="molecule type" value="Genomic_DNA"/>
</dbReference>
<protein>
    <submittedName>
        <fullName evidence="3">Uncharacterized protein</fullName>
    </submittedName>
</protein>
<proteinExistence type="predicted"/>
<gene>
    <name evidence="3" type="ORF">PACLA_8A005524</name>
</gene>
<comment type="caution">
    <text evidence="3">The sequence shown here is derived from an EMBL/GenBank/DDBJ whole genome shotgun (WGS) entry which is preliminary data.</text>
</comment>
<evidence type="ECO:0000313" key="3">
    <source>
        <dbReference type="EMBL" id="CAB3985146.1"/>
    </source>
</evidence>
<sequence>MPVTRSQRGELRDEFDQFVGQSADDERQSEHEASEIGLEETLHSVKGVLGEIKDEESKLKELYKQVSGENRVLAERIERLESQDTVGWINRQADLKTRINILEGNIEHLTATSRSYEEIERQLETSSAEIRSVRTHFTESFEGLLSAVEGLDKQLQSTVADLQGKINDISKLCLPEIPKAKSTEMKTGRRDLSFNETCGSCQQVKESNSLRKQKPVQPCLKFSGKTSWEVFQAQFSIAAEMNGWQDDDKAVFW</sequence>
<evidence type="ECO:0000256" key="2">
    <source>
        <dbReference type="SAM" id="MobiDB-lite"/>
    </source>
</evidence>
<reference evidence="3" key="1">
    <citation type="submission" date="2020-04" db="EMBL/GenBank/DDBJ databases">
        <authorList>
            <person name="Alioto T."/>
            <person name="Alioto T."/>
            <person name="Gomez Garrido J."/>
        </authorList>
    </citation>
    <scope>NUCLEOTIDE SEQUENCE</scope>
    <source>
        <strain evidence="3">A484AB</strain>
    </source>
</reference>
<keyword evidence="1" id="KW-0175">Coiled coil</keyword>
<organism evidence="3 4">
    <name type="scientific">Paramuricea clavata</name>
    <name type="common">Red gorgonian</name>
    <name type="synonym">Violescent sea-whip</name>
    <dbReference type="NCBI Taxonomy" id="317549"/>
    <lineage>
        <taxon>Eukaryota</taxon>
        <taxon>Metazoa</taxon>
        <taxon>Cnidaria</taxon>
        <taxon>Anthozoa</taxon>
        <taxon>Octocorallia</taxon>
        <taxon>Malacalcyonacea</taxon>
        <taxon>Plexauridae</taxon>
        <taxon>Paramuricea</taxon>
    </lineage>
</organism>
<name>A0A7D9HKZ1_PARCT</name>
<evidence type="ECO:0000256" key="1">
    <source>
        <dbReference type="SAM" id="Coils"/>
    </source>
</evidence>
<dbReference type="AlphaFoldDB" id="A0A7D9HKZ1"/>
<dbReference type="OrthoDB" id="775972at2759"/>
<dbReference type="Proteomes" id="UP001152795">
    <property type="component" value="Unassembled WGS sequence"/>
</dbReference>
<feature type="coiled-coil region" evidence="1">
    <location>
        <begin position="45"/>
        <end position="83"/>
    </location>
</feature>
<evidence type="ECO:0000313" key="4">
    <source>
        <dbReference type="Proteomes" id="UP001152795"/>
    </source>
</evidence>
<feature type="region of interest" description="Disordered" evidence="2">
    <location>
        <begin position="1"/>
        <end position="39"/>
    </location>
</feature>
<keyword evidence="4" id="KW-1185">Reference proteome</keyword>
<accession>A0A7D9HKZ1</accession>
<feature type="compositionally biased region" description="Basic and acidic residues" evidence="2">
    <location>
        <begin position="24"/>
        <end position="34"/>
    </location>
</feature>
<feature type="coiled-coil region" evidence="1">
    <location>
        <begin position="109"/>
        <end position="136"/>
    </location>
</feature>